<reference evidence="3" key="1">
    <citation type="submission" date="2023-04" db="EMBL/GenBank/DDBJ databases">
        <title>Phytophthora fragariaefolia NBRC 109709.</title>
        <authorList>
            <person name="Ichikawa N."/>
            <person name="Sato H."/>
            <person name="Tonouchi N."/>
        </authorList>
    </citation>
    <scope>NUCLEOTIDE SEQUENCE</scope>
    <source>
        <strain evidence="3">NBRC 109709</strain>
    </source>
</reference>
<keyword evidence="1" id="KW-0378">Hydrolase</keyword>
<evidence type="ECO:0000313" key="4">
    <source>
        <dbReference type="Proteomes" id="UP001165121"/>
    </source>
</evidence>
<dbReference type="EMBL" id="BSXT01004119">
    <property type="protein sequence ID" value="GMF56818.1"/>
    <property type="molecule type" value="Genomic_DNA"/>
</dbReference>
<dbReference type="InterPro" id="IPR050300">
    <property type="entry name" value="GDXG_lipolytic_enzyme"/>
</dbReference>
<dbReference type="GO" id="GO:0016787">
    <property type="term" value="F:hydrolase activity"/>
    <property type="evidence" value="ECO:0007669"/>
    <property type="project" value="UniProtKB-KW"/>
</dbReference>
<accession>A0A9W6Y911</accession>
<dbReference type="OrthoDB" id="408631at2759"/>
<dbReference type="Proteomes" id="UP001165121">
    <property type="component" value="Unassembled WGS sequence"/>
</dbReference>
<dbReference type="Pfam" id="PF07859">
    <property type="entry name" value="Abhydrolase_3"/>
    <property type="match status" value="1"/>
</dbReference>
<dbReference type="Gene3D" id="3.40.50.1820">
    <property type="entry name" value="alpha/beta hydrolase"/>
    <property type="match status" value="1"/>
</dbReference>
<keyword evidence="4" id="KW-1185">Reference proteome</keyword>
<dbReference type="AlphaFoldDB" id="A0A9W6Y911"/>
<dbReference type="PANTHER" id="PTHR48081:SF8">
    <property type="entry name" value="ALPHA_BETA HYDROLASE FOLD-3 DOMAIN-CONTAINING PROTEIN-RELATED"/>
    <property type="match status" value="1"/>
</dbReference>
<dbReference type="SUPFAM" id="SSF53474">
    <property type="entry name" value="alpha/beta-Hydrolases"/>
    <property type="match status" value="1"/>
</dbReference>
<protein>
    <submittedName>
        <fullName evidence="3">Unnamed protein product</fullName>
    </submittedName>
</protein>
<dbReference type="PANTHER" id="PTHR48081">
    <property type="entry name" value="AB HYDROLASE SUPERFAMILY PROTEIN C4A8.06C"/>
    <property type="match status" value="1"/>
</dbReference>
<evidence type="ECO:0000313" key="3">
    <source>
        <dbReference type="EMBL" id="GMF56818.1"/>
    </source>
</evidence>
<comment type="caution">
    <text evidence="3">The sequence shown here is derived from an EMBL/GenBank/DDBJ whole genome shotgun (WGS) entry which is preliminary data.</text>
</comment>
<dbReference type="InterPro" id="IPR013094">
    <property type="entry name" value="AB_hydrolase_3"/>
</dbReference>
<sequence length="371" mass="41655">MTASSTMVTELQRYQQRLLQSLLLGVFLWMRTNSDQRHKYLPWSSGGPSGIIGFVVLLEFSRSLCQTPTDTVKLLARTCWALASVSAQYAARGCKPKFSRWSLRFELVRRSGADMFGARVVDETQAPVFRWHSEIFGSFLGWFTRKHHDLKLQPIMLNGLEHIWLKASPADNSRKRFVVLFFYGGGYAVLSPRMYIAFCSTLLVAIKQELATKLNIQDYDVDIFLANYRKVPEHRFPVPAEDAVLIYEYFLQHEKLNPSQIIIVGDSAGGGLVLSTLLRVRDGKSSCKPKLPLPLATIVACPLADLTRDEDKIKGQHCVLSPSIIAASINSYRPTHEGPTTWADSSPVHSNLRSVPPVLLQATSLDYLFGH</sequence>
<evidence type="ECO:0000259" key="2">
    <source>
        <dbReference type="Pfam" id="PF07859"/>
    </source>
</evidence>
<dbReference type="InterPro" id="IPR029058">
    <property type="entry name" value="AB_hydrolase_fold"/>
</dbReference>
<evidence type="ECO:0000256" key="1">
    <source>
        <dbReference type="ARBA" id="ARBA00022801"/>
    </source>
</evidence>
<organism evidence="3 4">
    <name type="scientific">Phytophthora fragariaefolia</name>
    <dbReference type="NCBI Taxonomy" id="1490495"/>
    <lineage>
        <taxon>Eukaryota</taxon>
        <taxon>Sar</taxon>
        <taxon>Stramenopiles</taxon>
        <taxon>Oomycota</taxon>
        <taxon>Peronosporomycetes</taxon>
        <taxon>Peronosporales</taxon>
        <taxon>Peronosporaceae</taxon>
        <taxon>Phytophthora</taxon>
    </lineage>
</organism>
<feature type="domain" description="Alpha/beta hydrolase fold-3" evidence="2">
    <location>
        <begin position="179"/>
        <end position="368"/>
    </location>
</feature>
<name>A0A9W6Y911_9STRA</name>
<proteinExistence type="predicted"/>
<gene>
    <name evidence="3" type="ORF">Pfra01_002416300</name>
</gene>